<feature type="compositionally biased region" description="Basic and acidic residues" evidence="1">
    <location>
        <begin position="51"/>
        <end position="62"/>
    </location>
</feature>
<comment type="caution">
    <text evidence="2">The sequence shown here is derived from an EMBL/GenBank/DDBJ whole genome shotgun (WGS) entry which is preliminary data.</text>
</comment>
<dbReference type="AlphaFoldDB" id="A0A317CYE0"/>
<sequence length="75" mass="7924">MRFCGYEVDGSGQESFTVGRDHVPIVEVTVAPTPWSAGVPGIGSLSFPQKESYRHRGGHAEDSYSSTESGYASGG</sequence>
<feature type="region of interest" description="Disordered" evidence="1">
    <location>
        <begin position="36"/>
        <end position="75"/>
    </location>
</feature>
<gene>
    <name evidence="2" type="ORF">DKT69_34400</name>
</gene>
<name>A0A317CYE0_9ACTN</name>
<reference evidence="2 3" key="1">
    <citation type="submission" date="2018-05" db="EMBL/GenBank/DDBJ databases">
        <title>Micromonosporas from Atacama Desert.</title>
        <authorList>
            <person name="Carro L."/>
            <person name="Golinska P."/>
            <person name="Klenk H.-P."/>
            <person name="Goodfellow M."/>
        </authorList>
    </citation>
    <scope>NUCLEOTIDE SEQUENCE [LARGE SCALE GENOMIC DNA]</scope>
    <source>
        <strain evidence="2 3">4G51</strain>
    </source>
</reference>
<evidence type="ECO:0000313" key="2">
    <source>
        <dbReference type="EMBL" id="PWR07638.1"/>
    </source>
</evidence>
<dbReference type="Proteomes" id="UP000246050">
    <property type="component" value="Unassembled WGS sequence"/>
</dbReference>
<dbReference type="EMBL" id="QGKS01000465">
    <property type="protein sequence ID" value="PWR07638.1"/>
    <property type="molecule type" value="Genomic_DNA"/>
</dbReference>
<feature type="compositionally biased region" description="Polar residues" evidence="1">
    <location>
        <begin position="63"/>
        <end position="75"/>
    </location>
</feature>
<proteinExistence type="predicted"/>
<accession>A0A317CYE0</accession>
<protein>
    <submittedName>
        <fullName evidence="2">Uncharacterized protein</fullName>
    </submittedName>
</protein>
<organism evidence="2 3">
    <name type="scientific">Micromonospora sicca</name>
    <dbReference type="NCBI Taxonomy" id="2202420"/>
    <lineage>
        <taxon>Bacteria</taxon>
        <taxon>Bacillati</taxon>
        <taxon>Actinomycetota</taxon>
        <taxon>Actinomycetes</taxon>
        <taxon>Micromonosporales</taxon>
        <taxon>Micromonosporaceae</taxon>
        <taxon>Micromonospora</taxon>
    </lineage>
</organism>
<evidence type="ECO:0000313" key="3">
    <source>
        <dbReference type="Proteomes" id="UP000246050"/>
    </source>
</evidence>
<evidence type="ECO:0000256" key="1">
    <source>
        <dbReference type="SAM" id="MobiDB-lite"/>
    </source>
</evidence>